<dbReference type="InterPro" id="IPR016169">
    <property type="entry name" value="FAD-bd_PCMH_sub2"/>
</dbReference>
<dbReference type="Pfam" id="PF00941">
    <property type="entry name" value="FAD_binding_5"/>
    <property type="match status" value="1"/>
</dbReference>
<dbReference type="SUPFAM" id="SSF54292">
    <property type="entry name" value="2Fe-2S ferredoxin-like"/>
    <property type="match status" value="1"/>
</dbReference>
<organism evidence="8">
    <name type="scientific">uncultured organism</name>
    <dbReference type="NCBI Taxonomy" id="155900"/>
    <lineage>
        <taxon>unclassified sequences</taxon>
        <taxon>environmental samples</taxon>
    </lineage>
</organism>
<dbReference type="Gene3D" id="3.10.20.30">
    <property type="match status" value="1"/>
</dbReference>
<dbReference type="Pfam" id="PF01799">
    <property type="entry name" value="Fer2_2"/>
    <property type="match status" value="1"/>
</dbReference>
<feature type="domain" description="2Fe-2S ferredoxin-type" evidence="6">
    <location>
        <begin position="3"/>
        <end position="89"/>
    </location>
</feature>
<dbReference type="InterPro" id="IPR016166">
    <property type="entry name" value="FAD-bd_PCMH"/>
</dbReference>
<dbReference type="Gene3D" id="1.10.150.120">
    <property type="entry name" value="[2Fe-2S]-binding domain"/>
    <property type="match status" value="1"/>
</dbReference>
<dbReference type="InterPro" id="IPR036010">
    <property type="entry name" value="2Fe-2S_ferredoxin-like_sf"/>
</dbReference>
<evidence type="ECO:0000259" key="6">
    <source>
        <dbReference type="PROSITE" id="PS51085"/>
    </source>
</evidence>
<dbReference type="SUPFAM" id="SSF55447">
    <property type="entry name" value="CO dehydrogenase flavoprotein C-terminal domain-like"/>
    <property type="match status" value="1"/>
</dbReference>
<evidence type="ECO:0000256" key="3">
    <source>
        <dbReference type="ARBA" id="ARBA00022827"/>
    </source>
</evidence>
<dbReference type="PROSITE" id="PS51387">
    <property type="entry name" value="FAD_PCMH"/>
    <property type="match status" value="1"/>
</dbReference>
<evidence type="ECO:0000259" key="7">
    <source>
        <dbReference type="PROSITE" id="PS51387"/>
    </source>
</evidence>
<proteinExistence type="predicted"/>
<evidence type="ECO:0000256" key="1">
    <source>
        <dbReference type="ARBA" id="ARBA00022630"/>
    </source>
</evidence>
<dbReference type="InterPro" id="IPR001041">
    <property type="entry name" value="2Fe-2S_ferredoxin-type"/>
</dbReference>
<evidence type="ECO:0000256" key="5">
    <source>
        <dbReference type="ARBA" id="ARBA00023004"/>
    </source>
</evidence>
<dbReference type="Gene3D" id="3.30.465.10">
    <property type="match status" value="1"/>
</dbReference>
<dbReference type="PANTHER" id="PTHR45444">
    <property type="entry name" value="XANTHINE DEHYDROGENASE"/>
    <property type="match status" value="1"/>
</dbReference>
<keyword evidence="1" id="KW-0285">Flavoprotein</keyword>
<dbReference type="InterPro" id="IPR012675">
    <property type="entry name" value="Beta-grasp_dom_sf"/>
</dbReference>
<dbReference type="InterPro" id="IPR006058">
    <property type="entry name" value="2Fe2S_fd_BS"/>
</dbReference>
<dbReference type="SMART" id="SM01092">
    <property type="entry name" value="CO_deh_flav_C"/>
    <property type="match status" value="1"/>
</dbReference>
<accession>A0A5B8RAV2</accession>
<keyword evidence="3" id="KW-0274">FAD</keyword>
<dbReference type="InterPro" id="IPR002888">
    <property type="entry name" value="2Fe-2S-bd"/>
</dbReference>
<dbReference type="InterPro" id="IPR016208">
    <property type="entry name" value="Ald_Oxase/xanthine_DH-like"/>
</dbReference>
<dbReference type="InterPro" id="IPR036318">
    <property type="entry name" value="FAD-bd_PCMH-like_sf"/>
</dbReference>
<evidence type="ECO:0000313" key="8">
    <source>
        <dbReference type="EMBL" id="QEA03865.1"/>
    </source>
</evidence>
<dbReference type="NCBIfam" id="TIGR02963">
    <property type="entry name" value="xanthine_xdhA"/>
    <property type="match status" value="1"/>
</dbReference>
<dbReference type="InterPro" id="IPR016167">
    <property type="entry name" value="FAD-bd_PCMH_sub1"/>
</dbReference>
<dbReference type="PROSITE" id="PS00197">
    <property type="entry name" value="2FE2S_FER_1"/>
    <property type="match status" value="1"/>
</dbReference>
<sequence>MTDSVRFLFGHEMRELRDVDPTRTVLQWLREDQYATGTKEGCAEGDCGACTVVLGEPDGEGGMRYRAVNACILFVPVLDGRQLLTVEHLAGADGAMHPVQRAMVDHHGSQCGFCTPGFVMSLFALYLEGGRPDRQRINDTLAGNLCRCTGYRPIVDAALAMHDYPWDDPVRARAAGTAERLTALRRTDTLALAWQGRRYFAPVSADGLARVLGEHPDATLLAGGTDVGLWVTKRHMDLDTVVHVGDVAELHGIHEDADGVAIGAAVTHGEALDVLGRRFPDFGELLRRFASVQIRNSGTLGGNIANGSPIGDSMPVLIALGARLTLNGPDGRREMPIEDYFIDYGRQDRRPGEFVERVWIPALGGDEHFRCYKISKRFDQDISAVCAAFRLRLSDGRVVAIRTGFGGVAATPRRAPRTERELTGAAWDEAGVRRGEAALAAELTPITDMRASREYRRLVAAQLLHKFYIETTDPQARTRVLAEEAAS</sequence>
<dbReference type="GO" id="GO:0005506">
    <property type="term" value="F:iron ion binding"/>
    <property type="evidence" value="ECO:0007669"/>
    <property type="project" value="InterPro"/>
</dbReference>
<keyword evidence="4" id="KW-0560">Oxidoreductase</keyword>
<dbReference type="SUPFAM" id="SSF56176">
    <property type="entry name" value="FAD-binding/transporter-associated domain-like"/>
    <property type="match status" value="1"/>
</dbReference>
<feature type="domain" description="FAD-binding PCMH-type" evidence="7">
    <location>
        <begin position="192"/>
        <end position="365"/>
    </location>
</feature>
<dbReference type="InterPro" id="IPR012175">
    <property type="entry name" value="Xanth_DH_ssu_bac"/>
</dbReference>
<dbReference type="CDD" id="cd00207">
    <property type="entry name" value="fer2"/>
    <property type="match status" value="1"/>
</dbReference>
<dbReference type="SUPFAM" id="SSF47741">
    <property type="entry name" value="CO dehydrogenase ISP C-domain like"/>
    <property type="match status" value="1"/>
</dbReference>
<dbReference type="InterPro" id="IPR002346">
    <property type="entry name" value="Mopterin_DH_FAD-bd"/>
</dbReference>
<evidence type="ECO:0008006" key="9">
    <source>
        <dbReference type="Google" id="ProtNLM"/>
    </source>
</evidence>
<keyword evidence="2" id="KW-0479">Metal-binding</keyword>
<dbReference type="Pfam" id="PF03450">
    <property type="entry name" value="CO_deh_flav_C"/>
    <property type="match status" value="1"/>
</dbReference>
<dbReference type="InterPro" id="IPR036683">
    <property type="entry name" value="CO_DH_flav_C_dom_sf"/>
</dbReference>
<dbReference type="PIRSF" id="PIRSF036557">
    <property type="entry name" value="XdhA_RC"/>
    <property type="match status" value="1"/>
</dbReference>
<dbReference type="InterPro" id="IPR005107">
    <property type="entry name" value="CO_DH_flav_C"/>
</dbReference>
<dbReference type="InterPro" id="IPR036884">
    <property type="entry name" value="2Fe-2S-bd_dom_sf"/>
</dbReference>
<name>A0A5B8RAV2_9ZZZZ</name>
<evidence type="ECO:0000256" key="4">
    <source>
        <dbReference type="ARBA" id="ARBA00023002"/>
    </source>
</evidence>
<dbReference type="EMBL" id="MN079076">
    <property type="protein sequence ID" value="QEA03865.1"/>
    <property type="molecule type" value="Genomic_DNA"/>
</dbReference>
<evidence type="ECO:0000256" key="2">
    <source>
        <dbReference type="ARBA" id="ARBA00022723"/>
    </source>
</evidence>
<dbReference type="PANTHER" id="PTHR45444:SF3">
    <property type="entry name" value="XANTHINE DEHYDROGENASE"/>
    <property type="match status" value="1"/>
</dbReference>
<dbReference type="Gene3D" id="3.30.390.50">
    <property type="entry name" value="CO dehydrogenase flavoprotein, C-terminal domain"/>
    <property type="match status" value="1"/>
</dbReference>
<dbReference type="Pfam" id="PF00111">
    <property type="entry name" value="Fer2"/>
    <property type="match status" value="1"/>
</dbReference>
<dbReference type="Gene3D" id="3.30.43.10">
    <property type="entry name" value="Uridine Diphospho-n-acetylenolpyruvylglucosamine Reductase, domain 2"/>
    <property type="match status" value="1"/>
</dbReference>
<dbReference type="GO" id="GO:0051537">
    <property type="term" value="F:2 iron, 2 sulfur cluster binding"/>
    <property type="evidence" value="ECO:0007669"/>
    <property type="project" value="InterPro"/>
</dbReference>
<dbReference type="GO" id="GO:0071949">
    <property type="term" value="F:FAD binding"/>
    <property type="evidence" value="ECO:0007669"/>
    <property type="project" value="InterPro"/>
</dbReference>
<dbReference type="PROSITE" id="PS51085">
    <property type="entry name" value="2FE2S_FER_2"/>
    <property type="match status" value="1"/>
</dbReference>
<dbReference type="AlphaFoldDB" id="A0A5B8RAV2"/>
<gene>
    <name evidence="8" type="ORF">KBTEX_00165</name>
</gene>
<dbReference type="GO" id="GO:0004854">
    <property type="term" value="F:xanthine dehydrogenase activity"/>
    <property type="evidence" value="ECO:0007669"/>
    <property type="project" value="InterPro"/>
</dbReference>
<reference evidence="8" key="1">
    <citation type="submission" date="2019-06" db="EMBL/GenBank/DDBJ databases">
        <authorList>
            <person name="Murdoch R.W."/>
            <person name="Fathepure B."/>
        </authorList>
    </citation>
    <scope>NUCLEOTIDE SEQUENCE</scope>
</reference>
<keyword evidence="5" id="KW-0408">Iron</keyword>
<protein>
    <recommendedName>
        <fullName evidence="9">Xanthine dehydrogenase small subunit</fullName>
    </recommendedName>
</protein>
<dbReference type="InterPro" id="IPR014307">
    <property type="entry name" value="Xanthine_DH_ssu"/>
</dbReference>